<feature type="signal peptide" evidence="2">
    <location>
        <begin position="1"/>
        <end position="16"/>
    </location>
</feature>
<accession>A0A317V0W0</accession>
<gene>
    <name evidence="3" type="ORF">BO70DRAFT_400691</name>
</gene>
<dbReference type="RefSeq" id="XP_025394838.1">
    <property type="nucleotide sequence ID" value="XM_025546938.1"/>
</dbReference>
<dbReference type="InterPro" id="IPR045953">
    <property type="entry name" value="DUF6373"/>
</dbReference>
<comment type="caution">
    <text evidence="3">The sequence shown here is derived from an EMBL/GenBank/DDBJ whole genome shotgun (WGS) entry which is preliminary data.</text>
</comment>
<feature type="chain" id="PRO_5016300715" evidence="2">
    <location>
        <begin position="17"/>
        <end position="65"/>
    </location>
</feature>
<name>A0A317V0W0_9EURO</name>
<dbReference type="OrthoDB" id="4394237at2759"/>
<proteinExistence type="predicted"/>
<feature type="region of interest" description="Disordered" evidence="1">
    <location>
        <begin position="28"/>
        <end position="55"/>
    </location>
</feature>
<organism evidence="3 4">
    <name type="scientific">Aspergillus heteromorphus CBS 117.55</name>
    <dbReference type="NCBI Taxonomy" id="1448321"/>
    <lineage>
        <taxon>Eukaryota</taxon>
        <taxon>Fungi</taxon>
        <taxon>Dikarya</taxon>
        <taxon>Ascomycota</taxon>
        <taxon>Pezizomycotina</taxon>
        <taxon>Eurotiomycetes</taxon>
        <taxon>Eurotiomycetidae</taxon>
        <taxon>Eurotiales</taxon>
        <taxon>Aspergillaceae</taxon>
        <taxon>Aspergillus</taxon>
        <taxon>Aspergillus subgen. Circumdati</taxon>
    </lineage>
</organism>
<dbReference type="Proteomes" id="UP000247233">
    <property type="component" value="Unassembled WGS sequence"/>
</dbReference>
<reference evidence="3 4" key="1">
    <citation type="submission" date="2016-12" db="EMBL/GenBank/DDBJ databases">
        <title>The genomes of Aspergillus section Nigri reveals drivers in fungal speciation.</title>
        <authorList>
            <consortium name="DOE Joint Genome Institute"/>
            <person name="Vesth T.C."/>
            <person name="Nybo J."/>
            <person name="Theobald S."/>
            <person name="Brandl J."/>
            <person name="Frisvad J.C."/>
            <person name="Nielsen K.F."/>
            <person name="Lyhne E.K."/>
            <person name="Kogle M.E."/>
            <person name="Kuo A."/>
            <person name="Riley R."/>
            <person name="Clum A."/>
            <person name="Nolan M."/>
            <person name="Lipzen A."/>
            <person name="Salamov A."/>
            <person name="Henrissat B."/>
            <person name="Wiebenga A."/>
            <person name="De Vries R.P."/>
            <person name="Grigoriev I.V."/>
            <person name="Mortensen U.H."/>
            <person name="Andersen M.R."/>
            <person name="Baker S.E."/>
        </authorList>
    </citation>
    <scope>NUCLEOTIDE SEQUENCE [LARGE SCALE GENOMIC DNA]</scope>
    <source>
        <strain evidence="3 4">CBS 117.55</strain>
    </source>
</reference>
<evidence type="ECO:0000313" key="4">
    <source>
        <dbReference type="Proteomes" id="UP000247233"/>
    </source>
</evidence>
<evidence type="ECO:0000256" key="1">
    <source>
        <dbReference type="SAM" id="MobiDB-lite"/>
    </source>
</evidence>
<dbReference type="Pfam" id="PF19900">
    <property type="entry name" value="DUF6373"/>
    <property type="match status" value="1"/>
</dbReference>
<evidence type="ECO:0000313" key="3">
    <source>
        <dbReference type="EMBL" id="PWY66708.1"/>
    </source>
</evidence>
<protein>
    <submittedName>
        <fullName evidence="3">Uncharacterized protein</fullName>
    </submittedName>
</protein>
<keyword evidence="4" id="KW-1185">Reference proteome</keyword>
<dbReference type="EMBL" id="MSFL01000043">
    <property type="protein sequence ID" value="PWY66708.1"/>
    <property type="molecule type" value="Genomic_DNA"/>
</dbReference>
<dbReference type="GeneID" id="37069175"/>
<evidence type="ECO:0000256" key="2">
    <source>
        <dbReference type="SAM" id="SignalP"/>
    </source>
</evidence>
<keyword evidence="2" id="KW-0732">Signal</keyword>
<dbReference type="VEuPathDB" id="FungiDB:BO70DRAFT_400691"/>
<dbReference type="AlphaFoldDB" id="A0A317V0W0"/>
<sequence length="65" mass="7198">MRAFWWSAVFAIGCMAAPIRPTHPLTIRQEVTQKKKRASPLTSDGDVDPTNDGTVNNDVSLIRLC</sequence>